<dbReference type="CDD" id="cd02440">
    <property type="entry name" value="AdoMet_MTases"/>
    <property type="match status" value="1"/>
</dbReference>
<dbReference type="InterPro" id="IPR029063">
    <property type="entry name" value="SAM-dependent_MTases_sf"/>
</dbReference>
<keyword evidence="2" id="KW-0489">Methyltransferase</keyword>
<evidence type="ECO:0000259" key="1">
    <source>
        <dbReference type="Pfam" id="PF08241"/>
    </source>
</evidence>
<comment type="caution">
    <text evidence="2">The sequence shown here is derived from an EMBL/GenBank/DDBJ whole genome shotgun (WGS) entry which is preliminary data.</text>
</comment>
<dbReference type="PANTHER" id="PTHR42912">
    <property type="entry name" value="METHYLTRANSFERASE"/>
    <property type="match status" value="1"/>
</dbReference>
<dbReference type="SUPFAM" id="SSF53335">
    <property type="entry name" value="S-adenosyl-L-methionine-dependent methyltransferases"/>
    <property type="match status" value="1"/>
</dbReference>
<feature type="domain" description="Methyltransferase type 11" evidence="1">
    <location>
        <begin position="41"/>
        <end position="134"/>
    </location>
</feature>
<dbReference type="Gene3D" id="3.40.50.150">
    <property type="entry name" value="Vaccinia Virus protein VP39"/>
    <property type="match status" value="1"/>
</dbReference>
<dbReference type="EMBL" id="SMSJ01000003">
    <property type="protein sequence ID" value="TDH63936.1"/>
    <property type="molecule type" value="Genomic_DNA"/>
</dbReference>
<dbReference type="GO" id="GO:0032259">
    <property type="term" value="P:methylation"/>
    <property type="evidence" value="ECO:0007669"/>
    <property type="project" value="UniProtKB-KW"/>
</dbReference>
<dbReference type="Pfam" id="PF08241">
    <property type="entry name" value="Methyltransf_11"/>
    <property type="match status" value="1"/>
</dbReference>
<name>A0A4R5QL18_9PROT</name>
<keyword evidence="3" id="KW-1185">Reference proteome</keyword>
<protein>
    <submittedName>
        <fullName evidence="2">Class I SAM-dependent methyltransferase</fullName>
    </submittedName>
</protein>
<dbReference type="OrthoDB" id="7171187at2"/>
<keyword evidence="2" id="KW-0808">Transferase</keyword>
<dbReference type="InterPro" id="IPR013216">
    <property type="entry name" value="Methyltransf_11"/>
</dbReference>
<accession>A0A4R5QL18</accession>
<gene>
    <name evidence="2" type="ORF">E2C06_03640</name>
</gene>
<dbReference type="RefSeq" id="WP_133287216.1">
    <property type="nucleotide sequence ID" value="NZ_SMSJ01000003.1"/>
</dbReference>
<dbReference type="InterPro" id="IPR050508">
    <property type="entry name" value="Methyltransf_Superfamily"/>
</dbReference>
<reference evidence="2 3" key="1">
    <citation type="journal article" date="2016" name="J. Microbiol.">
        <title>Dankookia rubra gen. nov., sp. nov., an alphaproteobacterium isolated from sediment of a shallow stream.</title>
        <authorList>
            <person name="Kim W.H."/>
            <person name="Kim D.H."/>
            <person name="Kang K."/>
            <person name="Ahn T.Y."/>
        </authorList>
    </citation>
    <scope>NUCLEOTIDE SEQUENCE [LARGE SCALE GENOMIC DNA]</scope>
    <source>
        <strain evidence="2 3">JCM30602</strain>
    </source>
</reference>
<dbReference type="Proteomes" id="UP000295096">
    <property type="component" value="Unassembled WGS sequence"/>
</dbReference>
<evidence type="ECO:0000313" key="2">
    <source>
        <dbReference type="EMBL" id="TDH63936.1"/>
    </source>
</evidence>
<organism evidence="2 3">
    <name type="scientific">Dankookia rubra</name>
    <dbReference type="NCBI Taxonomy" id="1442381"/>
    <lineage>
        <taxon>Bacteria</taxon>
        <taxon>Pseudomonadati</taxon>
        <taxon>Pseudomonadota</taxon>
        <taxon>Alphaproteobacteria</taxon>
        <taxon>Acetobacterales</taxon>
        <taxon>Roseomonadaceae</taxon>
        <taxon>Dankookia</taxon>
    </lineage>
</organism>
<evidence type="ECO:0000313" key="3">
    <source>
        <dbReference type="Proteomes" id="UP000295096"/>
    </source>
</evidence>
<dbReference type="AlphaFoldDB" id="A0A4R5QL18"/>
<sequence>MELAEYDLMDAVEDGMWWYRALHAQVLDALDSVRPGDGRLLDAGCGTGGFLARLRQERPDQPAAGLEYNPAAAARAAAKSGVPVVAGTINAMPFADVSFSVVVSLDVLSHGAVDPEPALAEMLRVLRPGGVLIVNLPAFEWLRSTHDIRVQNARRFTRTTAAAMLAGAGLTQVRPHYWNSLLLPMMVLHRKVLARSPERRSDVAQFPPWLDNSLHAVTRLERSLLASGFPFPAGGSVLATALRP</sequence>
<dbReference type="GO" id="GO:0008757">
    <property type="term" value="F:S-adenosylmethionine-dependent methyltransferase activity"/>
    <property type="evidence" value="ECO:0007669"/>
    <property type="project" value="InterPro"/>
</dbReference>
<proteinExistence type="predicted"/>